<dbReference type="RefSeq" id="WP_345184665.1">
    <property type="nucleotide sequence ID" value="NZ_BAABGP010000005.1"/>
</dbReference>
<organism evidence="1 2">
    <name type="scientific">Microbacterium panaciterrae</name>
    <dbReference type="NCBI Taxonomy" id="985759"/>
    <lineage>
        <taxon>Bacteria</taxon>
        <taxon>Bacillati</taxon>
        <taxon>Actinomycetota</taxon>
        <taxon>Actinomycetes</taxon>
        <taxon>Micrococcales</taxon>
        <taxon>Microbacteriaceae</taxon>
        <taxon>Microbacterium</taxon>
    </lineage>
</organism>
<evidence type="ECO:0000313" key="2">
    <source>
        <dbReference type="Proteomes" id="UP001500731"/>
    </source>
</evidence>
<dbReference type="Proteomes" id="UP001500731">
    <property type="component" value="Unassembled WGS sequence"/>
</dbReference>
<comment type="caution">
    <text evidence="1">The sequence shown here is derived from an EMBL/GenBank/DDBJ whole genome shotgun (WGS) entry which is preliminary data.</text>
</comment>
<proteinExistence type="predicted"/>
<protein>
    <recommendedName>
        <fullName evidence="3">Transposase</fullName>
    </recommendedName>
</protein>
<name>A0ABP8P5C7_9MICO</name>
<evidence type="ECO:0008006" key="3">
    <source>
        <dbReference type="Google" id="ProtNLM"/>
    </source>
</evidence>
<gene>
    <name evidence="1" type="ORF">GCM10023171_08420</name>
</gene>
<keyword evidence="2" id="KW-1185">Reference proteome</keyword>
<dbReference type="EMBL" id="BAABGP010000005">
    <property type="protein sequence ID" value="GAA4480887.1"/>
    <property type="molecule type" value="Genomic_DNA"/>
</dbReference>
<accession>A0ABP8P5C7</accession>
<sequence>MNRETVGLDLAARGFTGYALLTDPRGKSNIVVLAEGSGVWATFLQDERAQVLRPSLREFAHEEEALADFVHRVELWNRITGVR</sequence>
<evidence type="ECO:0000313" key="1">
    <source>
        <dbReference type="EMBL" id="GAA4480887.1"/>
    </source>
</evidence>
<reference evidence="2" key="1">
    <citation type="journal article" date="2019" name="Int. J. Syst. Evol. Microbiol.">
        <title>The Global Catalogue of Microorganisms (GCM) 10K type strain sequencing project: providing services to taxonomists for standard genome sequencing and annotation.</title>
        <authorList>
            <consortium name="The Broad Institute Genomics Platform"/>
            <consortium name="The Broad Institute Genome Sequencing Center for Infectious Disease"/>
            <person name="Wu L."/>
            <person name="Ma J."/>
        </authorList>
    </citation>
    <scope>NUCLEOTIDE SEQUENCE [LARGE SCALE GENOMIC DNA]</scope>
    <source>
        <strain evidence="2">JCM 17839</strain>
    </source>
</reference>